<dbReference type="GO" id="GO:0016301">
    <property type="term" value="F:kinase activity"/>
    <property type="evidence" value="ECO:0007669"/>
    <property type="project" value="UniProtKB-KW"/>
</dbReference>
<keyword evidence="1" id="KW-1133">Transmembrane helix</keyword>
<organism evidence="4 5">
    <name type="scientific">Aureibaculum flavum</name>
    <dbReference type="NCBI Taxonomy" id="2795986"/>
    <lineage>
        <taxon>Bacteria</taxon>
        <taxon>Pseudomonadati</taxon>
        <taxon>Bacteroidota</taxon>
        <taxon>Flavobacteriia</taxon>
        <taxon>Flavobacteriales</taxon>
        <taxon>Flavobacteriaceae</taxon>
        <taxon>Aureibaculum</taxon>
    </lineage>
</organism>
<evidence type="ECO:0000313" key="4">
    <source>
        <dbReference type="EMBL" id="MBJ2173166.1"/>
    </source>
</evidence>
<protein>
    <submittedName>
        <fullName evidence="4">Histidine kinase</fullName>
    </submittedName>
</protein>
<dbReference type="PANTHER" id="PTHR34220:SF7">
    <property type="entry name" value="SENSOR HISTIDINE KINASE YPDA"/>
    <property type="match status" value="1"/>
</dbReference>
<feature type="transmembrane region" description="Helical" evidence="1">
    <location>
        <begin position="183"/>
        <end position="202"/>
    </location>
</feature>
<sequence length="445" mass="51532">MKKIVSFIVMLFLVAASFSQGQEKLPIQPWADILELNCLQYNLLVINFQNQEFSQRDRSIWWVRNPISVLILPSIILLLISLFLVQKINRALSFKFKNDWLRFGVITIIALLFTDILIILFVSFYDFLTIPGRYRATGIFRKDTIFTTTIILFVLIFPFLFFLRFLELKISKSSQQISAKTSLIFISTGFLPFIILLLIMYFTIDTFNNDNYYFVSAAFLYIIAFATIRALLSYFIFKERNLIVENETKLSELRELKTRAELKALQSQINPHFLYNALNSIASLAHKNADKTEKMALSLSDLFKYTINRKGKKDSTIGDEVEMVKNYLEVEQIRFEDRLNFIIDVDKSLENIKIPMFLIQPLIENAVKHGISKVENNGQITLKINKTETGFTIIVEDNGPDFPEGLVSGHGLQTVFDLLRLTYKEKASISWKNKPTKQIKITIEN</sequence>
<reference evidence="4 5" key="1">
    <citation type="submission" date="2020-12" db="EMBL/GenBank/DDBJ databases">
        <title>Aureibaculum luteum sp. nov. and Aureibaculum flavum sp. nov., novel members of the family Flavobacteriaceae isolated from Antarctic intertidal sediments.</title>
        <authorList>
            <person name="He X."/>
            <person name="Zhang X."/>
        </authorList>
    </citation>
    <scope>NUCLEOTIDE SEQUENCE [LARGE SCALE GENOMIC DNA]</scope>
    <source>
        <strain evidence="4 5">A20</strain>
    </source>
</reference>
<evidence type="ECO:0000256" key="1">
    <source>
        <dbReference type="SAM" id="Phobius"/>
    </source>
</evidence>
<dbReference type="PANTHER" id="PTHR34220">
    <property type="entry name" value="SENSOR HISTIDINE KINASE YPDA"/>
    <property type="match status" value="1"/>
</dbReference>
<dbReference type="Gene3D" id="3.30.565.10">
    <property type="entry name" value="Histidine kinase-like ATPase, C-terminal domain"/>
    <property type="match status" value="1"/>
</dbReference>
<dbReference type="EMBL" id="JAEHFJ010000001">
    <property type="protein sequence ID" value="MBJ2173166.1"/>
    <property type="molecule type" value="Genomic_DNA"/>
</dbReference>
<proteinExistence type="predicted"/>
<feature type="transmembrane region" description="Helical" evidence="1">
    <location>
        <begin position="145"/>
        <end position="163"/>
    </location>
</feature>
<gene>
    <name evidence="4" type="ORF">JBL43_02875</name>
</gene>
<evidence type="ECO:0000256" key="2">
    <source>
        <dbReference type="SAM" id="SignalP"/>
    </source>
</evidence>
<feature type="transmembrane region" description="Helical" evidence="1">
    <location>
        <begin position="67"/>
        <end position="88"/>
    </location>
</feature>
<accession>A0ABS0WMG7</accession>
<keyword evidence="4" id="KW-0418">Kinase</keyword>
<keyword evidence="1" id="KW-0812">Transmembrane</keyword>
<feature type="transmembrane region" description="Helical" evidence="1">
    <location>
        <begin position="100"/>
        <end position="125"/>
    </location>
</feature>
<feature type="signal peptide" evidence="2">
    <location>
        <begin position="1"/>
        <end position="21"/>
    </location>
</feature>
<dbReference type="Pfam" id="PF06580">
    <property type="entry name" value="His_kinase"/>
    <property type="match status" value="1"/>
</dbReference>
<keyword evidence="4" id="KW-0808">Transferase</keyword>
<comment type="caution">
    <text evidence="4">The sequence shown here is derived from an EMBL/GenBank/DDBJ whole genome shotgun (WGS) entry which is preliminary data.</text>
</comment>
<keyword evidence="5" id="KW-1185">Reference proteome</keyword>
<dbReference type="InterPro" id="IPR010559">
    <property type="entry name" value="Sig_transdc_His_kin_internal"/>
</dbReference>
<dbReference type="RefSeq" id="WP_198839962.1">
    <property type="nucleotide sequence ID" value="NZ_JAEHFJ010000001.1"/>
</dbReference>
<dbReference type="InterPro" id="IPR050640">
    <property type="entry name" value="Bact_2-comp_sensor_kinase"/>
</dbReference>
<feature type="chain" id="PRO_5045444009" evidence="2">
    <location>
        <begin position="22"/>
        <end position="445"/>
    </location>
</feature>
<evidence type="ECO:0000313" key="5">
    <source>
        <dbReference type="Proteomes" id="UP000623301"/>
    </source>
</evidence>
<keyword evidence="1" id="KW-0472">Membrane</keyword>
<dbReference type="SUPFAM" id="SSF55874">
    <property type="entry name" value="ATPase domain of HSP90 chaperone/DNA topoisomerase II/histidine kinase"/>
    <property type="match status" value="1"/>
</dbReference>
<dbReference type="Proteomes" id="UP000623301">
    <property type="component" value="Unassembled WGS sequence"/>
</dbReference>
<dbReference type="InterPro" id="IPR036890">
    <property type="entry name" value="HATPase_C_sf"/>
</dbReference>
<evidence type="ECO:0000259" key="3">
    <source>
        <dbReference type="Pfam" id="PF06580"/>
    </source>
</evidence>
<feature type="domain" description="Signal transduction histidine kinase internal region" evidence="3">
    <location>
        <begin position="260"/>
        <end position="339"/>
    </location>
</feature>
<name>A0ABS0WMG7_9FLAO</name>
<keyword evidence="2" id="KW-0732">Signal</keyword>
<feature type="transmembrane region" description="Helical" evidence="1">
    <location>
        <begin position="214"/>
        <end position="237"/>
    </location>
</feature>